<keyword evidence="8 9" id="KW-0472">Membrane</keyword>
<evidence type="ECO:0000256" key="2">
    <source>
        <dbReference type="ARBA" id="ARBA00022448"/>
    </source>
</evidence>
<dbReference type="EMBL" id="CP002858">
    <property type="protein sequence ID" value="AEI15392.1"/>
    <property type="molecule type" value="Genomic_DNA"/>
</dbReference>
<dbReference type="Gene3D" id="1.20.5.3310">
    <property type="match status" value="1"/>
</dbReference>
<dbReference type="HAMAP" id="MF_00236">
    <property type="entry name" value="TatA_E"/>
    <property type="match status" value="1"/>
</dbReference>
<keyword evidence="9" id="KW-0997">Cell inner membrane</keyword>
<dbReference type="GO" id="GO:0043953">
    <property type="term" value="P:protein transport by the Tat complex"/>
    <property type="evidence" value="ECO:0007669"/>
    <property type="project" value="UniProtKB-UniRule"/>
</dbReference>
<dbReference type="HOGENOM" id="CLU_086034_6_0_0"/>
<keyword evidence="3 9" id="KW-1003">Cell membrane</keyword>
<comment type="subcellular location">
    <subcellularLocation>
        <location evidence="9">Cell inner membrane</location>
        <topology evidence="9">Single-pass membrane protein</topology>
    </subcellularLocation>
    <subcellularLocation>
        <location evidence="1">Cell membrane</location>
        <topology evidence="1">Single-pass membrane protein</topology>
    </subcellularLocation>
</comment>
<dbReference type="InterPro" id="IPR003369">
    <property type="entry name" value="TatA/B/E"/>
</dbReference>
<reference evidence="11 12" key="1">
    <citation type="journal article" date="2011" name="Stand. Genomic Sci.">
        <title>Genome sequence of the moderately thermophilic halophile Flexistipes sinusarabici strain (MAS10).</title>
        <authorList>
            <person name="Lapidus A."/>
            <person name="Chertkov O."/>
            <person name="Nolan M."/>
            <person name="Lucas S."/>
            <person name="Hammon N."/>
            <person name="Deshpande S."/>
            <person name="Cheng J.F."/>
            <person name="Tapia R."/>
            <person name="Han C."/>
            <person name="Goodwin L."/>
            <person name="Pitluck S."/>
            <person name="Liolios K."/>
            <person name="Pagani I."/>
            <person name="Ivanova N."/>
            <person name="Huntemann M."/>
            <person name="Mavromatis K."/>
            <person name="Mikhailova N."/>
            <person name="Pati A."/>
            <person name="Chen A."/>
            <person name="Palaniappan K."/>
            <person name="Land M."/>
            <person name="Hauser L."/>
            <person name="Brambilla E.M."/>
            <person name="Rohde M."/>
            <person name="Abt B."/>
            <person name="Spring S."/>
            <person name="Goker M."/>
            <person name="Bristow J."/>
            <person name="Eisen J.A."/>
            <person name="Markowitz V."/>
            <person name="Hugenholtz P."/>
            <person name="Kyrpides N.C."/>
            <person name="Klenk H.P."/>
            <person name="Woyke T."/>
        </authorList>
    </citation>
    <scope>NUCLEOTIDE SEQUENCE [LARGE SCALE GENOMIC DNA]</scope>
    <source>
        <strain evidence="12">DSM 4947 / MAS 10</strain>
    </source>
</reference>
<comment type="subunit">
    <text evidence="9">Forms a complex with TatC.</text>
</comment>
<feature type="region of interest" description="Disordered" evidence="10">
    <location>
        <begin position="43"/>
        <end position="74"/>
    </location>
</feature>
<evidence type="ECO:0000256" key="6">
    <source>
        <dbReference type="ARBA" id="ARBA00022989"/>
    </source>
</evidence>
<evidence type="ECO:0000256" key="10">
    <source>
        <dbReference type="SAM" id="MobiDB-lite"/>
    </source>
</evidence>
<keyword evidence="6 9" id="KW-1133">Transmembrane helix</keyword>
<sequence length="74" mass="8134">MFGLGTQELLIILVIVMVIFGAGKLPQIGEGMGKAIRNFKKSAKDAEDAIDITPDEDEKAENKDEEKKDENKKA</sequence>
<keyword evidence="12" id="KW-1185">Reference proteome</keyword>
<evidence type="ECO:0000256" key="3">
    <source>
        <dbReference type="ARBA" id="ARBA00022475"/>
    </source>
</evidence>
<dbReference type="eggNOG" id="COG1826">
    <property type="taxonomic scope" value="Bacteria"/>
</dbReference>
<dbReference type="OrthoDB" id="9813726at2"/>
<keyword evidence="2 9" id="KW-0813">Transport</keyword>
<proteinExistence type="inferred from homology"/>
<keyword evidence="4 9" id="KW-0812">Transmembrane</keyword>
<dbReference type="PANTHER" id="PTHR42982">
    <property type="entry name" value="SEC-INDEPENDENT PROTEIN TRANSLOCASE PROTEIN TATA"/>
    <property type="match status" value="1"/>
</dbReference>
<feature type="compositionally biased region" description="Acidic residues" evidence="10">
    <location>
        <begin position="48"/>
        <end position="59"/>
    </location>
</feature>
<evidence type="ECO:0000256" key="7">
    <source>
        <dbReference type="ARBA" id="ARBA00023010"/>
    </source>
</evidence>
<evidence type="ECO:0000256" key="5">
    <source>
        <dbReference type="ARBA" id="ARBA00022927"/>
    </source>
</evidence>
<dbReference type="PANTHER" id="PTHR42982:SF1">
    <property type="entry name" value="SEC-INDEPENDENT PROTEIN TRANSLOCASE PROTEIN TATA"/>
    <property type="match status" value="1"/>
</dbReference>
<evidence type="ECO:0000256" key="9">
    <source>
        <dbReference type="HAMAP-Rule" id="MF_00236"/>
    </source>
</evidence>
<keyword evidence="5 9" id="KW-0653">Protein transport</keyword>
<reference evidence="12" key="2">
    <citation type="submission" date="2011-06" db="EMBL/GenBank/DDBJ databases">
        <title>The complete genome of Flexistipes sinusarabici DSM 4947.</title>
        <authorList>
            <person name="Lucas S."/>
            <person name="Han J."/>
            <person name="Lapidus A."/>
            <person name="Bruce D."/>
            <person name="Goodwin L."/>
            <person name="Pitluck S."/>
            <person name="Peters L."/>
            <person name="Kyrpides N."/>
            <person name="Mavromatis K."/>
            <person name="Ivanova N."/>
            <person name="Mikhailova N."/>
            <person name="Chertkov O."/>
            <person name="Detter J.C."/>
            <person name="Tapia R."/>
            <person name="Han C."/>
            <person name="Land M."/>
            <person name="Hauser L."/>
            <person name="Markowitz V."/>
            <person name="Cheng J.-F."/>
            <person name="Hugenholtz P."/>
            <person name="Woyke T."/>
            <person name="Wu D."/>
            <person name="Spring S."/>
            <person name="Schroeder M."/>
            <person name="Brambilla E."/>
            <person name="Klenk H.-P."/>
            <person name="Eisen J.A."/>
        </authorList>
    </citation>
    <scope>NUCLEOTIDE SEQUENCE [LARGE SCALE GENOMIC DNA]</scope>
    <source>
        <strain evidence="12">DSM 4947 / MAS 10</strain>
    </source>
</reference>
<dbReference type="GO" id="GO:0033281">
    <property type="term" value="C:TAT protein transport complex"/>
    <property type="evidence" value="ECO:0007669"/>
    <property type="project" value="UniProtKB-UniRule"/>
</dbReference>
<evidence type="ECO:0000313" key="11">
    <source>
        <dbReference type="EMBL" id="AEI15392.1"/>
    </source>
</evidence>
<comment type="similarity">
    <text evidence="9">Belongs to the TatA/E family.</text>
</comment>
<comment type="function">
    <text evidence="9">Part of the twin-arginine translocation (Tat) system that transports large folded proteins containing a characteristic twin-arginine motif in their signal peptide across membranes. TatA could form the protein-conducting channel of the Tat system.</text>
</comment>
<dbReference type="Proteomes" id="UP000006621">
    <property type="component" value="Chromosome"/>
</dbReference>
<evidence type="ECO:0000313" key="12">
    <source>
        <dbReference type="Proteomes" id="UP000006621"/>
    </source>
</evidence>
<organism evidence="11 12">
    <name type="scientific">Flexistipes sinusarabici (strain ATCC 49648 / DSM 4947 / MAS 10)</name>
    <dbReference type="NCBI Taxonomy" id="717231"/>
    <lineage>
        <taxon>Bacteria</taxon>
        <taxon>Pseudomonadati</taxon>
        <taxon>Deferribacterota</taxon>
        <taxon>Deferribacteres</taxon>
        <taxon>Deferribacterales</taxon>
        <taxon>Flexistipitaceae</taxon>
        <taxon>Flexistipes</taxon>
    </lineage>
</organism>
<dbReference type="InterPro" id="IPR006312">
    <property type="entry name" value="TatA/E"/>
</dbReference>
<dbReference type="Pfam" id="PF02416">
    <property type="entry name" value="TatA_B_E"/>
    <property type="match status" value="1"/>
</dbReference>
<dbReference type="RefSeq" id="WP_013886861.1">
    <property type="nucleotide sequence ID" value="NC_015672.1"/>
</dbReference>
<evidence type="ECO:0000256" key="8">
    <source>
        <dbReference type="ARBA" id="ARBA00023136"/>
    </source>
</evidence>
<accession>F8E9Y1</accession>
<dbReference type="KEGG" id="fsi:Flexsi_1752"/>
<dbReference type="STRING" id="717231.Flexsi_1752"/>
<dbReference type="NCBIfam" id="TIGR01411">
    <property type="entry name" value="tatAE"/>
    <property type="match status" value="1"/>
</dbReference>
<dbReference type="AlphaFoldDB" id="F8E9Y1"/>
<dbReference type="PRINTS" id="PR01506">
    <property type="entry name" value="TATBPROTEIN"/>
</dbReference>
<gene>
    <name evidence="9" type="primary">tatA</name>
    <name evidence="11" type="ordered locus">Flexsi_1752</name>
</gene>
<name>F8E9Y1_FLESM</name>
<evidence type="ECO:0000256" key="1">
    <source>
        <dbReference type="ARBA" id="ARBA00004162"/>
    </source>
</evidence>
<feature type="transmembrane region" description="Helical" evidence="9">
    <location>
        <begin position="6"/>
        <end position="25"/>
    </location>
</feature>
<keyword evidence="7 9" id="KW-0811">Translocation</keyword>
<feature type="compositionally biased region" description="Basic and acidic residues" evidence="10">
    <location>
        <begin position="60"/>
        <end position="74"/>
    </location>
</feature>
<evidence type="ECO:0000256" key="4">
    <source>
        <dbReference type="ARBA" id="ARBA00022692"/>
    </source>
</evidence>
<dbReference type="GO" id="GO:0008320">
    <property type="term" value="F:protein transmembrane transporter activity"/>
    <property type="evidence" value="ECO:0007669"/>
    <property type="project" value="UniProtKB-UniRule"/>
</dbReference>
<protein>
    <recommendedName>
        <fullName evidence="9">Sec-independent protein translocase protein TatA</fullName>
    </recommendedName>
</protein>